<feature type="transmembrane region" description="Helical" evidence="6">
    <location>
        <begin position="26"/>
        <end position="45"/>
    </location>
</feature>
<keyword evidence="5 6" id="KW-0472">Membrane</keyword>
<organism evidence="7 8">
    <name type="scientific">Sulfobacillus thermotolerans</name>
    <dbReference type="NCBI Taxonomy" id="338644"/>
    <lineage>
        <taxon>Bacteria</taxon>
        <taxon>Bacillati</taxon>
        <taxon>Bacillota</taxon>
        <taxon>Clostridia</taxon>
        <taxon>Eubacteriales</taxon>
        <taxon>Clostridiales Family XVII. Incertae Sedis</taxon>
        <taxon>Sulfobacillus</taxon>
    </lineage>
</organism>
<feature type="transmembrane region" description="Helical" evidence="6">
    <location>
        <begin position="208"/>
        <end position="230"/>
    </location>
</feature>
<evidence type="ECO:0000313" key="7">
    <source>
        <dbReference type="EMBL" id="AUW93810.1"/>
    </source>
</evidence>
<feature type="transmembrane region" description="Helical" evidence="6">
    <location>
        <begin position="303"/>
        <end position="328"/>
    </location>
</feature>
<keyword evidence="2" id="KW-0813">Transport</keyword>
<keyword evidence="3 6" id="KW-0812">Transmembrane</keyword>
<protein>
    <submittedName>
        <fullName evidence="7">Uncharacterized protein</fullName>
    </submittedName>
</protein>
<name>A0ABM6RQT4_9FIRM</name>
<feature type="transmembrane region" description="Helical" evidence="6">
    <location>
        <begin position="65"/>
        <end position="82"/>
    </location>
</feature>
<evidence type="ECO:0000256" key="3">
    <source>
        <dbReference type="ARBA" id="ARBA00022692"/>
    </source>
</evidence>
<comment type="subcellular location">
    <subcellularLocation>
        <location evidence="1">Membrane</location>
        <topology evidence="1">Multi-pass membrane protein</topology>
    </subcellularLocation>
</comment>
<evidence type="ECO:0000313" key="8">
    <source>
        <dbReference type="Proteomes" id="UP000325292"/>
    </source>
</evidence>
<feature type="transmembrane region" description="Helical" evidence="6">
    <location>
        <begin position="349"/>
        <end position="369"/>
    </location>
</feature>
<dbReference type="RefSeq" id="WP_103374812.1">
    <property type="nucleotide sequence ID" value="NZ_CP133983.1"/>
</dbReference>
<feature type="transmembrane region" description="Helical" evidence="6">
    <location>
        <begin position="109"/>
        <end position="130"/>
    </location>
</feature>
<reference evidence="7 8" key="1">
    <citation type="journal article" date="2019" name="Sci. Rep.">
        <title>Sulfobacillus thermotolerans: new insights into resistance and metabolic capacities of acidophilic chemolithotrophs.</title>
        <authorList>
            <person name="Panyushkina A.E."/>
            <person name="Babenko V.V."/>
            <person name="Nikitina A.S."/>
            <person name="Selezneva O.V."/>
            <person name="Tsaplina I.A."/>
            <person name="Letarova M.A."/>
            <person name="Kostryukova E.S."/>
            <person name="Letarov A.V."/>
        </authorList>
    </citation>
    <scope>NUCLEOTIDE SEQUENCE [LARGE SCALE GENOMIC DNA]</scope>
    <source>
        <strain evidence="7 8">Kr1</strain>
    </source>
</reference>
<dbReference type="InterPro" id="IPR001046">
    <property type="entry name" value="NRAMP_fam"/>
</dbReference>
<keyword evidence="8" id="KW-1185">Reference proteome</keyword>
<feature type="transmembrane region" description="Helical" evidence="6">
    <location>
        <begin position="375"/>
        <end position="395"/>
    </location>
</feature>
<feature type="transmembrane region" description="Helical" evidence="6">
    <location>
        <begin position="136"/>
        <end position="160"/>
    </location>
</feature>
<evidence type="ECO:0000256" key="1">
    <source>
        <dbReference type="ARBA" id="ARBA00004141"/>
    </source>
</evidence>
<evidence type="ECO:0000256" key="5">
    <source>
        <dbReference type="ARBA" id="ARBA00023136"/>
    </source>
</evidence>
<evidence type="ECO:0000256" key="6">
    <source>
        <dbReference type="SAM" id="Phobius"/>
    </source>
</evidence>
<dbReference type="PANTHER" id="PTHR11706">
    <property type="entry name" value="SOLUTE CARRIER PROTEIN FAMILY 11 MEMBER"/>
    <property type="match status" value="1"/>
</dbReference>
<feature type="transmembrane region" description="Helical" evidence="6">
    <location>
        <begin position="169"/>
        <end position="188"/>
    </location>
</feature>
<sequence>MSSHNESPVSTGTQPRVLSSTSSAGFWQLLLLIWAALGPGVLAIIGDNDAGGDIAYAVTGARFGISGFIPLILVLGIVTYTVQEMSMRLSAASSTGFTQLIFYRWGRWWGYYHILTLFLENLITLLTEFIGMTAGLMMTGLSLAMSDAASLALVFSLLFISGYRSKERLVLLLGLINFVFFIIAYQTHPNLVRIAHVLITWHLPSMTPFAVVSWYIVAAIGNSLAPWMVFFQGDATLDKGVTSEDIRLGRIDTAVGTLAQIVVAAAIIIIGAGLYGHLSHINHIGPSQLIAAIRHRFGMWPAYLFGVGLFDAGLLAAITISLSSSWTIASALKWSHSLNASLTRAPKFYAIYIGSLTTAAALLLIPHLPLDFLSVLAQVVGGVLMAPVLIFLVVLTSDGRLMGHHRNSRWATRWSWLIVSLLIVMALLTIWNTLK</sequence>
<accession>A0ABM6RQT4</accession>
<evidence type="ECO:0000256" key="4">
    <source>
        <dbReference type="ARBA" id="ARBA00022989"/>
    </source>
</evidence>
<keyword evidence="4 6" id="KW-1133">Transmembrane helix</keyword>
<evidence type="ECO:0000256" key="2">
    <source>
        <dbReference type="ARBA" id="ARBA00022448"/>
    </source>
</evidence>
<dbReference type="Proteomes" id="UP000325292">
    <property type="component" value="Chromosome"/>
</dbReference>
<feature type="transmembrane region" description="Helical" evidence="6">
    <location>
        <begin position="251"/>
        <end position="275"/>
    </location>
</feature>
<dbReference type="PANTHER" id="PTHR11706:SF33">
    <property type="entry name" value="NATURAL RESISTANCE-ASSOCIATED MACROPHAGE PROTEIN 2"/>
    <property type="match status" value="1"/>
</dbReference>
<feature type="transmembrane region" description="Helical" evidence="6">
    <location>
        <begin position="416"/>
        <end position="434"/>
    </location>
</feature>
<dbReference type="EMBL" id="CP019454">
    <property type="protein sequence ID" value="AUW93810.1"/>
    <property type="molecule type" value="Genomic_DNA"/>
</dbReference>
<gene>
    <name evidence="7" type="ORF">BXT84_07530</name>
</gene>
<dbReference type="Pfam" id="PF01566">
    <property type="entry name" value="Nramp"/>
    <property type="match status" value="1"/>
</dbReference>
<proteinExistence type="predicted"/>